<sequence>MPEIGYDVPEPTTDCDDDNCPFHGTLSPRGTVLEGRVATDSMDKTVVVEREHDVKVPKYDRYMRRRSRTPAHSPPCVDAEEGDTVRIAECRPLSKTKQFVVIEVVEDEE</sequence>
<evidence type="ECO:0000313" key="9">
    <source>
        <dbReference type="EMBL" id="MCX2818558.1"/>
    </source>
</evidence>
<dbReference type="GO" id="GO:0003735">
    <property type="term" value="F:structural constituent of ribosome"/>
    <property type="evidence" value="ECO:0007669"/>
    <property type="project" value="UniProtKB-UniRule"/>
</dbReference>
<dbReference type="GO" id="GO:0019843">
    <property type="term" value="F:rRNA binding"/>
    <property type="evidence" value="ECO:0007669"/>
    <property type="project" value="UniProtKB-UniRule"/>
</dbReference>
<dbReference type="InterPro" id="IPR019978">
    <property type="entry name" value="Ribosomal_uS17_archaeal"/>
</dbReference>
<proteinExistence type="inferred from homology"/>
<evidence type="ECO:0000256" key="6">
    <source>
        <dbReference type="HAMAP-Rule" id="MF_01345"/>
    </source>
</evidence>
<evidence type="ECO:0000313" key="10">
    <source>
        <dbReference type="Proteomes" id="UP001149411"/>
    </source>
</evidence>
<dbReference type="Proteomes" id="UP001149411">
    <property type="component" value="Unassembled WGS sequence"/>
</dbReference>
<evidence type="ECO:0000256" key="2">
    <source>
        <dbReference type="ARBA" id="ARBA00022730"/>
    </source>
</evidence>
<keyword evidence="4 6" id="KW-0689">Ribosomal protein</keyword>
<dbReference type="InterPro" id="IPR000266">
    <property type="entry name" value="Ribosomal_uS17"/>
</dbReference>
<keyword evidence="3 6" id="KW-0694">RNA-binding</keyword>
<dbReference type="HAMAP" id="MF_01345_A">
    <property type="entry name" value="Ribosomal_uS17_A"/>
    <property type="match status" value="1"/>
</dbReference>
<evidence type="ECO:0000256" key="7">
    <source>
        <dbReference type="RuleBase" id="RU003872"/>
    </source>
</evidence>
<dbReference type="GO" id="GO:0006412">
    <property type="term" value="P:translation"/>
    <property type="evidence" value="ECO:0007669"/>
    <property type="project" value="UniProtKB-UniRule"/>
</dbReference>
<organism evidence="9 10">
    <name type="scientific">Halorutilus salinus</name>
    <dbReference type="NCBI Taxonomy" id="2487751"/>
    <lineage>
        <taxon>Archaea</taxon>
        <taxon>Methanobacteriati</taxon>
        <taxon>Methanobacteriota</taxon>
        <taxon>Stenosarchaea group</taxon>
        <taxon>Halobacteria</taxon>
        <taxon>Halorutilales</taxon>
        <taxon>Halorutilaceae</taxon>
        <taxon>Halorutilus</taxon>
    </lineage>
</organism>
<evidence type="ECO:0000256" key="5">
    <source>
        <dbReference type="ARBA" id="ARBA00023274"/>
    </source>
</evidence>
<evidence type="ECO:0000256" key="1">
    <source>
        <dbReference type="ARBA" id="ARBA00010254"/>
    </source>
</evidence>
<dbReference type="PANTHER" id="PTHR10744:SF9">
    <property type="entry name" value="40S RIBOSOMAL PROTEIN S11-RELATED"/>
    <property type="match status" value="1"/>
</dbReference>
<keyword evidence="5 6" id="KW-0687">Ribonucleoprotein</keyword>
<dbReference type="RefSeq" id="WP_266086399.1">
    <property type="nucleotide sequence ID" value="NZ_RKLV01000003.1"/>
</dbReference>
<evidence type="ECO:0000256" key="8">
    <source>
        <dbReference type="SAM" id="MobiDB-lite"/>
    </source>
</evidence>
<dbReference type="Gene3D" id="2.40.50.1000">
    <property type="match status" value="1"/>
</dbReference>
<comment type="subunit">
    <text evidence="6">Part of the 30S ribosomal subunit.</text>
</comment>
<accession>A0A9Q4GI83</accession>
<dbReference type="Pfam" id="PF00366">
    <property type="entry name" value="Ribosomal_S17"/>
    <property type="match status" value="1"/>
</dbReference>
<evidence type="ECO:0000256" key="4">
    <source>
        <dbReference type="ARBA" id="ARBA00022980"/>
    </source>
</evidence>
<dbReference type="SUPFAM" id="SSF50249">
    <property type="entry name" value="Nucleic acid-binding proteins"/>
    <property type="match status" value="1"/>
</dbReference>
<comment type="function">
    <text evidence="6">One of the primary rRNA binding proteins, it binds specifically to the 5'-end of 16S ribosomal RNA.</text>
</comment>
<dbReference type="CDD" id="cd00364">
    <property type="entry name" value="Ribosomal_uS17"/>
    <property type="match status" value="1"/>
</dbReference>
<comment type="caution">
    <text evidence="9">The sequence shown here is derived from an EMBL/GenBank/DDBJ whole genome shotgun (WGS) entry which is preliminary data.</text>
</comment>
<dbReference type="NCBIfam" id="NF006345">
    <property type="entry name" value="PRK08572.1"/>
    <property type="match status" value="1"/>
</dbReference>
<keyword evidence="2 6" id="KW-0699">rRNA-binding</keyword>
<dbReference type="NCBIfam" id="TIGR03630">
    <property type="entry name" value="uS17_arch"/>
    <property type="match status" value="1"/>
</dbReference>
<dbReference type="InterPro" id="IPR028333">
    <property type="entry name" value="Ribosomal_uS17_arc/euk"/>
</dbReference>
<dbReference type="PRINTS" id="PR00973">
    <property type="entry name" value="RIBOSOMALS17"/>
</dbReference>
<dbReference type="PANTHER" id="PTHR10744">
    <property type="entry name" value="40S RIBOSOMAL PROTEIN S11 FAMILY MEMBER"/>
    <property type="match status" value="1"/>
</dbReference>
<dbReference type="InterPro" id="IPR019979">
    <property type="entry name" value="Ribosomal_uS17_CS"/>
</dbReference>
<name>A0A9Q4GI83_9EURY</name>
<reference evidence="9" key="1">
    <citation type="submission" date="2022-09" db="EMBL/GenBank/DDBJ databases">
        <title>Haloadaptaus new haloarchaeum isolated from saline soil.</title>
        <authorList>
            <person name="Duran-Viseras A."/>
            <person name="Sanchez-Porro C."/>
            <person name="Ventosa A."/>
        </authorList>
    </citation>
    <scope>NUCLEOTIDE SEQUENCE</scope>
    <source>
        <strain evidence="9">F3-133</strain>
    </source>
</reference>
<feature type="region of interest" description="Disordered" evidence="8">
    <location>
        <begin position="1"/>
        <end position="20"/>
    </location>
</feature>
<protein>
    <recommendedName>
        <fullName evidence="6">Small ribosomal subunit protein uS17</fullName>
    </recommendedName>
</protein>
<dbReference type="AlphaFoldDB" id="A0A9Q4GI83"/>
<evidence type="ECO:0000256" key="3">
    <source>
        <dbReference type="ARBA" id="ARBA00022884"/>
    </source>
</evidence>
<gene>
    <name evidence="6" type="primary">rps17</name>
    <name evidence="9" type="ORF">EGH25_04220</name>
</gene>
<dbReference type="GO" id="GO:0022627">
    <property type="term" value="C:cytosolic small ribosomal subunit"/>
    <property type="evidence" value="ECO:0007669"/>
    <property type="project" value="UniProtKB-UniRule"/>
</dbReference>
<keyword evidence="10" id="KW-1185">Reference proteome</keyword>
<dbReference type="EMBL" id="RKLV01000003">
    <property type="protein sequence ID" value="MCX2818558.1"/>
    <property type="molecule type" value="Genomic_DNA"/>
</dbReference>
<dbReference type="InterPro" id="IPR012340">
    <property type="entry name" value="NA-bd_OB-fold"/>
</dbReference>
<dbReference type="PROSITE" id="PS00056">
    <property type="entry name" value="RIBOSOMAL_S17"/>
    <property type="match status" value="1"/>
</dbReference>
<comment type="similarity">
    <text evidence="1 6 7">Belongs to the universal ribosomal protein uS17 family.</text>
</comment>